<accession>A0ABY7F3Y7</accession>
<protein>
    <recommendedName>
        <fullName evidence="3">LRAT domain-containing protein</fullName>
    </recommendedName>
</protein>
<dbReference type="EMBL" id="CP111021">
    <property type="protein sequence ID" value="WAR16882.1"/>
    <property type="molecule type" value="Genomic_DNA"/>
</dbReference>
<dbReference type="Proteomes" id="UP001164746">
    <property type="component" value="Chromosome 10"/>
</dbReference>
<name>A0ABY7F3Y7_MYAAR</name>
<evidence type="ECO:0008006" key="3">
    <source>
        <dbReference type="Google" id="ProtNLM"/>
    </source>
</evidence>
<evidence type="ECO:0000313" key="2">
    <source>
        <dbReference type="Proteomes" id="UP001164746"/>
    </source>
</evidence>
<evidence type="ECO:0000313" key="1">
    <source>
        <dbReference type="EMBL" id="WAR16882.1"/>
    </source>
</evidence>
<organism evidence="1 2">
    <name type="scientific">Mya arenaria</name>
    <name type="common">Soft-shell clam</name>
    <dbReference type="NCBI Taxonomy" id="6604"/>
    <lineage>
        <taxon>Eukaryota</taxon>
        <taxon>Metazoa</taxon>
        <taxon>Spiralia</taxon>
        <taxon>Lophotrochozoa</taxon>
        <taxon>Mollusca</taxon>
        <taxon>Bivalvia</taxon>
        <taxon>Autobranchia</taxon>
        <taxon>Heteroconchia</taxon>
        <taxon>Euheterodonta</taxon>
        <taxon>Imparidentia</taxon>
        <taxon>Neoheterodontei</taxon>
        <taxon>Myida</taxon>
        <taxon>Myoidea</taxon>
        <taxon>Myidae</taxon>
        <taxon>Mya</taxon>
    </lineage>
</organism>
<proteinExistence type="predicted"/>
<gene>
    <name evidence="1" type="ORF">MAR_031476</name>
</gene>
<reference evidence="1" key="1">
    <citation type="submission" date="2022-11" db="EMBL/GenBank/DDBJ databases">
        <title>Centuries of genome instability and evolution in soft-shell clam transmissible cancer (bioRxiv).</title>
        <authorList>
            <person name="Hart S.F.M."/>
            <person name="Yonemitsu M.A."/>
            <person name="Giersch R.M."/>
            <person name="Beal B.F."/>
            <person name="Arriagada G."/>
            <person name="Davis B.W."/>
            <person name="Ostrander E.A."/>
            <person name="Goff S.P."/>
            <person name="Metzger M.J."/>
        </authorList>
    </citation>
    <scope>NUCLEOTIDE SEQUENCE</scope>
    <source>
        <strain evidence="1">MELC-2E11</strain>
        <tissue evidence="1">Siphon/mantle</tissue>
    </source>
</reference>
<sequence length="209" mass="24433">MNWFSSVPAGTSLASAGAIVIYCRQNHLECQFYDYDGIQENICDNYREIIKDTDIHTVEKYNHPLNAWQITKIFFRHDYIIFAASDEKWYSVEKNTTCILLQRGSKEQVSKMITGKSRHTFNWRISRSKSAVGHKTLYLLIDWLIENETANGYGLILDNCQNFAQRVFDFLKHCKIIVWSSPASQIENLDHSCFTVRTCRVIPVQFLYR</sequence>
<keyword evidence="2" id="KW-1185">Reference proteome</keyword>